<feature type="chain" id="PRO_5010718085" description="DUF885 domain-containing protein" evidence="1">
    <location>
        <begin position="43"/>
        <end position="607"/>
    </location>
</feature>
<dbReference type="AlphaFoldDB" id="A0A1W1W5I0"/>
<dbReference type="PANTHER" id="PTHR33361:SF2">
    <property type="entry name" value="DUF885 DOMAIN-CONTAINING PROTEIN"/>
    <property type="match status" value="1"/>
</dbReference>
<evidence type="ECO:0008006" key="4">
    <source>
        <dbReference type="Google" id="ProtNLM"/>
    </source>
</evidence>
<feature type="signal peptide" evidence="1">
    <location>
        <begin position="1"/>
        <end position="42"/>
    </location>
</feature>
<reference evidence="2 3" key="1">
    <citation type="submission" date="2017-04" db="EMBL/GenBank/DDBJ databases">
        <authorList>
            <person name="Afonso C.L."/>
            <person name="Miller P.J."/>
            <person name="Scott M.A."/>
            <person name="Spackman E."/>
            <person name="Goraichik I."/>
            <person name="Dimitrov K.M."/>
            <person name="Suarez D.L."/>
            <person name="Swayne D.E."/>
        </authorList>
    </citation>
    <scope>NUCLEOTIDE SEQUENCE [LARGE SCALE GENOMIC DNA]</scope>
    <source>
        <strain evidence="2 3">DSM 11622</strain>
    </source>
</reference>
<accession>A0A1W1W5I0</accession>
<protein>
    <recommendedName>
        <fullName evidence="4">DUF885 domain-containing protein</fullName>
    </recommendedName>
</protein>
<sequence length="607" mass="68891">MGCYDNSTYLGFPRSSGEAFTPCSMKFAVLFPLLLLANGAQAQQKAVQKDIAAALAEIKAFERQAWVRDSSSGQVLRSQTEETFVDKGKFYSKVEAELTAINKKALSFDDQINLELINHQVLDELAEYQYKTYFNPLQTDAGFHARLAGIGGTIITDKKDAEQYLIMLKDVPRYVDENMQLMRQGIALGITQPKEVLKGYETSYTQHLVATAEESTFWKPFSKQPASMAAPEWAAIQANARLVIRRDVIGSYQKLKTFFDQEYLPKARATLGASGFPNGRAYYEDRVRHFTTTNLTSEQVYQVGLTEVARIRGEMDKVIRDVKFKGDFKEFIAFLRNDPQFHPKTADELLKDAAFIAKTVEGKLPALFGKLPRQPFTVVPVPDYLAPNYTSGRYLGAPISSKRAGQYWVNTSNLPSRTLYTLESLTLHEAVPGHHLQKSLTQELTNLPEFRRNLYINAFGEGWGLYSEYLGHEMGFYKDPYSLFGRLTYEMWRACRLVIDVGIHAKGWTREQAVTYLADNTALSLLEVNTEVNRYILWPGQALAYKMGELKIKEMRARAEVALKEDFDVRAFHDMVLSNGSVTLAILEKMTDRFIKEQQDKAKRKKA</sequence>
<gene>
    <name evidence="2" type="ORF">SAMN00120144_4093</name>
</gene>
<name>A0A1W1W5I0_9BACT</name>
<organism evidence="2 3">
    <name type="scientific">Hymenobacter roseosalivarius DSM 11622</name>
    <dbReference type="NCBI Taxonomy" id="645990"/>
    <lineage>
        <taxon>Bacteria</taxon>
        <taxon>Pseudomonadati</taxon>
        <taxon>Bacteroidota</taxon>
        <taxon>Cytophagia</taxon>
        <taxon>Cytophagales</taxon>
        <taxon>Hymenobacteraceae</taxon>
        <taxon>Hymenobacter</taxon>
    </lineage>
</organism>
<evidence type="ECO:0000313" key="3">
    <source>
        <dbReference type="Proteomes" id="UP000192266"/>
    </source>
</evidence>
<dbReference type="EMBL" id="FWWW01000112">
    <property type="protein sequence ID" value="SMC00651.1"/>
    <property type="molecule type" value="Genomic_DNA"/>
</dbReference>
<evidence type="ECO:0000256" key="1">
    <source>
        <dbReference type="SAM" id="SignalP"/>
    </source>
</evidence>
<proteinExistence type="predicted"/>
<keyword evidence="1" id="KW-0732">Signal</keyword>
<dbReference type="Proteomes" id="UP000192266">
    <property type="component" value="Unassembled WGS sequence"/>
</dbReference>
<dbReference type="PANTHER" id="PTHR33361">
    <property type="entry name" value="GLR0591 PROTEIN"/>
    <property type="match status" value="1"/>
</dbReference>
<keyword evidence="3" id="KW-1185">Reference proteome</keyword>
<evidence type="ECO:0000313" key="2">
    <source>
        <dbReference type="EMBL" id="SMC00651.1"/>
    </source>
</evidence>
<dbReference type="InterPro" id="IPR010281">
    <property type="entry name" value="DUF885"/>
</dbReference>
<dbReference type="Pfam" id="PF05960">
    <property type="entry name" value="DUF885"/>
    <property type="match status" value="1"/>
</dbReference>